<dbReference type="InterPro" id="IPR006311">
    <property type="entry name" value="TAT_signal"/>
</dbReference>
<comment type="caution">
    <text evidence="3">The sequence shown here is derived from an EMBL/GenBank/DDBJ whole genome shotgun (WGS) entry which is preliminary data.</text>
</comment>
<evidence type="ECO:0000259" key="2">
    <source>
        <dbReference type="Pfam" id="PF01593"/>
    </source>
</evidence>
<organism evidence="3 4">
    <name type="scientific">Nocardia speluncae</name>
    <dbReference type="NCBI Taxonomy" id="419477"/>
    <lineage>
        <taxon>Bacteria</taxon>
        <taxon>Bacillati</taxon>
        <taxon>Actinomycetota</taxon>
        <taxon>Actinomycetes</taxon>
        <taxon>Mycobacteriales</taxon>
        <taxon>Nocardiaceae</taxon>
        <taxon>Nocardia</taxon>
    </lineage>
</organism>
<name>A0A846XID2_9NOCA</name>
<dbReference type="PROSITE" id="PS51318">
    <property type="entry name" value="TAT"/>
    <property type="match status" value="1"/>
</dbReference>
<reference evidence="3 4" key="1">
    <citation type="submission" date="2020-04" db="EMBL/GenBank/DDBJ databases">
        <title>MicrobeNet Type strains.</title>
        <authorList>
            <person name="Nicholson A.C."/>
        </authorList>
    </citation>
    <scope>NUCLEOTIDE SEQUENCE [LARGE SCALE GENOMIC DNA]</scope>
    <source>
        <strain evidence="3 4">DSM 45078</strain>
    </source>
</reference>
<evidence type="ECO:0000256" key="1">
    <source>
        <dbReference type="SAM" id="MobiDB-lite"/>
    </source>
</evidence>
<sequence length="602" mass="65512">MAQHRWPATGTATVSDQRTTGVGGISRRTALRAAAAGAGAAAAATLPIRSAGAAKTRVAVLGGGVAGLTAAHELAERGYEVTVYERRALGGKARSMGVPGTGGGGRPDLPGEHGFRFFPGFYRHVPDTMRRIPFAANRHGVWDNLVTAPDARFSRAGGDDIRVSMKFGDLSTVTADGMRESLSSVISTMLKMPPQEGLFFANRLLVFYTSCDARRLGQWERTSWLDFVGGHERSHEFRALVSRTLTSLLVAAKDELASVRTIGTMGEQFLGNPLKIGFDGDLDRVLNGPTNSAWIDPWVTLLRDLGVRFEVGAEVRGLDITDRRITGARIVTANRGTETVTADHFVVALPAERARDLWSADILTAWPALAKMSALYTDWMTGIQFYLRRGAALGSGHSAYIDSPWSLTSIAQNALWARKLPEYGDGTVQDCLSVDISDWNTPGILFGKTAKECTHEEIAKETWAQILAHLNDREELLRDTDLHSWFLDPGITWHADRGENSNADPLLINTAGSWDARPEPHGGVENLFLAGDYVRTNIDLATMEGANESARSAVNALLDVTGSDAPRCRTYTLYRAVELEPLRQADTADYAAGRPNRFDIQF</sequence>
<dbReference type="Gene3D" id="3.50.50.60">
    <property type="entry name" value="FAD/NAD(P)-binding domain"/>
    <property type="match status" value="1"/>
</dbReference>
<evidence type="ECO:0000313" key="3">
    <source>
        <dbReference type="EMBL" id="NKY36091.1"/>
    </source>
</evidence>
<dbReference type="Pfam" id="PF01593">
    <property type="entry name" value="Amino_oxidase"/>
    <property type="match status" value="1"/>
</dbReference>
<dbReference type="RefSeq" id="WP_084471382.1">
    <property type="nucleotide sequence ID" value="NZ_JAAXOO010000006.1"/>
</dbReference>
<dbReference type="EMBL" id="JAAXOO010000006">
    <property type="protein sequence ID" value="NKY36091.1"/>
    <property type="molecule type" value="Genomic_DNA"/>
</dbReference>
<feature type="region of interest" description="Disordered" evidence="1">
    <location>
        <begin position="1"/>
        <end position="21"/>
    </location>
</feature>
<accession>A0A846XID2</accession>
<proteinExistence type="predicted"/>
<dbReference type="InterPro" id="IPR036188">
    <property type="entry name" value="FAD/NAD-bd_sf"/>
</dbReference>
<dbReference type="Proteomes" id="UP000565715">
    <property type="component" value="Unassembled WGS sequence"/>
</dbReference>
<dbReference type="InterPro" id="IPR050464">
    <property type="entry name" value="Zeta_carotene_desat/Oxidored"/>
</dbReference>
<dbReference type="PANTHER" id="PTHR42923:SF46">
    <property type="entry name" value="AMINE OXIDASE"/>
    <property type="match status" value="1"/>
</dbReference>
<keyword evidence="4" id="KW-1185">Reference proteome</keyword>
<dbReference type="SUPFAM" id="SSF51905">
    <property type="entry name" value="FAD/NAD(P)-binding domain"/>
    <property type="match status" value="1"/>
</dbReference>
<dbReference type="InterPro" id="IPR002937">
    <property type="entry name" value="Amino_oxidase"/>
</dbReference>
<dbReference type="PANTHER" id="PTHR42923">
    <property type="entry name" value="PROTOPORPHYRINOGEN OXIDASE"/>
    <property type="match status" value="1"/>
</dbReference>
<dbReference type="PRINTS" id="PR00420">
    <property type="entry name" value="RNGMNOXGNASE"/>
</dbReference>
<dbReference type="AlphaFoldDB" id="A0A846XID2"/>
<feature type="domain" description="Amine oxidase" evidence="2">
    <location>
        <begin position="65"/>
        <end position="558"/>
    </location>
</feature>
<gene>
    <name evidence="3" type="ORF">HGA13_23890</name>
</gene>
<protein>
    <submittedName>
        <fullName evidence="3">FAD-dependent oxidoreductase</fullName>
    </submittedName>
</protein>
<feature type="compositionally biased region" description="Polar residues" evidence="1">
    <location>
        <begin position="10"/>
        <end position="20"/>
    </location>
</feature>
<evidence type="ECO:0000313" key="4">
    <source>
        <dbReference type="Proteomes" id="UP000565715"/>
    </source>
</evidence>
<dbReference type="GO" id="GO:0016491">
    <property type="term" value="F:oxidoreductase activity"/>
    <property type="evidence" value="ECO:0007669"/>
    <property type="project" value="InterPro"/>
</dbReference>